<dbReference type="SUPFAM" id="SSF109797">
    <property type="entry name" value="Bacteriocin immunity protein-like"/>
    <property type="match status" value="1"/>
</dbReference>
<evidence type="ECO:0000313" key="1">
    <source>
        <dbReference type="EMBL" id="GEK27946.1"/>
    </source>
</evidence>
<name>A0A0R2L3E9_9LACO</name>
<evidence type="ECO:0008006" key="5">
    <source>
        <dbReference type="Google" id="ProtNLM"/>
    </source>
</evidence>
<sequence>MTTSIEAVSTIRAQLHATLADPLVSQSPALVHLLSEQARRFSYPGDYGKMMRHLQGLLARYQLTTDTVPPAVTTLATMLMRQLRGYDMLLNH</sequence>
<evidence type="ECO:0000313" key="4">
    <source>
        <dbReference type="Proteomes" id="UP000321429"/>
    </source>
</evidence>
<dbReference type="RefSeq" id="WP_057809880.1">
    <property type="nucleotide sequence ID" value="NZ_BJUD01000002.1"/>
</dbReference>
<dbReference type="AlphaFoldDB" id="A0A0R2L3E9"/>
<keyword evidence="3" id="KW-1185">Reference proteome</keyword>
<comment type="caution">
    <text evidence="2">The sequence shown here is derived from an EMBL/GenBank/DDBJ whole genome shotgun (WGS) entry which is preliminary data.</text>
</comment>
<reference evidence="2 3" key="1">
    <citation type="journal article" date="2015" name="Genome Announc.">
        <title>Expanding the biotechnology potential of lactobacilli through comparative genomics of 213 strains and associated genera.</title>
        <authorList>
            <person name="Sun Z."/>
            <person name="Harris H.M."/>
            <person name="McCann A."/>
            <person name="Guo C."/>
            <person name="Argimon S."/>
            <person name="Zhang W."/>
            <person name="Yang X."/>
            <person name="Jeffery I.B."/>
            <person name="Cooney J.C."/>
            <person name="Kagawa T.F."/>
            <person name="Liu W."/>
            <person name="Song Y."/>
            <person name="Salvetti E."/>
            <person name="Wrobel A."/>
            <person name="Rasinkangas P."/>
            <person name="Parkhill J."/>
            <person name="Rea M.C."/>
            <person name="O'Sullivan O."/>
            <person name="Ritari J."/>
            <person name="Douillard F.P."/>
            <person name="Paul Ross R."/>
            <person name="Yang R."/>
            <person name="Briner A.E."/>
            <person name="Felis G.E."/>
            <person name="de Vos W.M."/>
            <person name="Barrangou R."/>
            <person name="Klaenhammer T.R."/>
            <person name="Caufield P.W."/>
            <person name="Cui Y."/>
            <person name="Zhang H."/>
            <person name="O'Toole P.W."/>
        </authorList>
    </citation>
    <scope>NUCLEOTIDE SEQUENCE [LARGE SCALE GENOMIC DNA]</scope>
    <source>
        <strain evidence="2 3">DSM 22696</strain>
    </source>
</reference>
<dbReference type="Proteomes" id="UP000051139">
    <property type="component" value="Unassembled WGS sequence"/>
</dbReference>
<organism evidence="2 3">
    <name type="scientific">Furfurilactobacillus siliginis</name>
    <dbReference type="NCBI Taxonomy" id="348151"/>
    <lineage>
        <taxon>Bacteria</taxon>
        <taxon>Bacillati</taxon>
        <taxon>Bacillota</taxon>
        <taxon>Bacilli</taxon>
        <taxon>Lactobacillales</taxon>
        <taxon>Lactobacillaceae</taxon>
        <taxon>Furfurilactobacillus</taxon>
    </lineage>
</organism>
<accession>A0A0R2L3E9</accession>
<dbReference type="PATRIC" id="fig|348151.3.peg.1560"/>
<proteinExistence type="predicted"/>
<reference evidence="1 4" key="2">
    <citation type="submission" date="2019-07" db="EMBL/GenBank/DDBJ databases">
        <title>Whole genome shotgun sequence of Lactobacillus siliginis NBRC 101315.</title>
        <authorList>
            <person name="Hosoyama A."/>
            <person name="Uohara A."/>
            <person name="Ohji S."/>
            <person name="Ichikawa N."/>
        </authorList>
    </citation>
    <scope>NUCLEOTIDE SEQUENCE [LARGE SCALE GENOMIC DNA]</scope>
    <source>
        <strain evidence="1 4">NBRC 101315</strain>
    </source>
</reference>
<dbReference type="EMBL" id="JQCB01000005">
    <property type="protein sequence ID" value="KRN96130.1"/>
    <property type="molecule type" value="Genomic_DNA"/>
</dbReference>
<evidence type="ECO:0000313" key="3">
    <source>
        <dbReference type="Proteomes" id="UP000051139"/>
    </source>
</evidence>
<dbReference type="OrthoDB" id="2309650at2"/>
<dbReference type="Proteomes" id="UP000321429">
    <property type="component" value="Unassembled WGS sequence"/>
</dbReference>
<dbReference type="EMBL" id="BJUD01000002">
    <property type="protein sequence ID" value="GEK27946.1"/>
    <property type="molecule type" value="Genomic_DNA"/>
</dbReference>
<evidence type="ECO:0000313" key="2">
    <source>
        <dbReference type="EMBL" id="KRN96130.1"/>
    </source>
</evidence>
<protein>
    <recommendedName>
        <fullName evidence="5">Bacteriocin immunity protein</fullName>
    </recommendedName>
</protein>
<gene>
    <name evidence="2" type="ORF">IV55_GL001513</name>
    <name evidence="1" type="ORF">LSI01_02570</name>
</gene>